<proteinExistence type="predicted"/>
<dbReference type="PANTHER" id="PTHR30289:SF1">
    <property type="entry name" value="PEBP (PHOSPHATIDYLETHANOLAMINE-BINDING PROTEIN) FAMILY PROTEIN"/>
    <property type="match status" value="1"/>
</dbReference>
<dbReference type="Proteomes" id="UP000068196">
    <property type="component" value="Chromosome"/>
</dbReference>
<reference evidence="1 2" key="1">
    <citation type="journal article" date="2016" name="Int. J. Syst. Evol. Microbiol.">
        <title>Caldimicrobium thiodismutans sp. nov., a sulfur-disproportionating bacterium isolated from a hot spring, and emended description of the genus Caldimicrobium.</title>
        <authorList>
            <person name="Kojima H."/>
            <person name="Umezawa K."/>
            <person name="Fukui M."/>
        </authorList>
    </citation>
    <scope>NUCLEOTIDE SEQUENCE [LARGE SCALE GENOMIC DNA]</scope>
    <source>
        <strain evidence="1 2">TF1</strain>
    </source>
</reference>
<dbReference type="InterPro" id="IPR008914">
    <property type="entry name" value="PEBP"/>
</dbReference>
<dbReference type="EMBL" id="AP014945">
    <property type="protein sequence ID" value="BAU23417.1"/>
    <property type="molecule type" value="Genomic_DNA"/>
</dbReference>
<gene>
    <name evidence="1" type="ORF">THC_1034</name>
</gene>
<organism evidence="1 2">
    <name type="scientific">Caldimicrobium thiodismutans</name>
    <dbReference type="NCBI Taxonomy" id="1653476"/>
    <lineage>
        <taxon>Bacteria</taxon>
        <taxon>Pseudomonadati</taxon>
        <taxon>Thermodesulfobacteriota</taxon>
        <taxon>Thermodesulfobacteria</taxon>
        <taxon>Thermodesulfobacteriales</taxon>
        <taxon>Thermodesulfobacteriaceae</taxon>
        <taxon>Caldimicrobium</taxon>
    </lineage>
</organism>
<reference evidence="2" key="2">
    <citation type="journal article" date="2016" name="Int. J. Syst. Evol. Microbiol.">
        <title>Caldimicrobium thiodismutans sp. nov., a sulfur-disproportionating bacterium isolated from a hot spring.</title>
        <authorList>
            <person name="Kojima H."/>
            <person name="Umezawa K."/>
            <person name="Fukui M."/>
        </authorList>
    </citation>
    <scope>NUCLEOTIDE SEQUENCE [LARGE SCALE GENOMIC DNA]</scope>
    <source>
        <strain evidence="2">TF1</strain>
    </source>
</reference>
<protein>
    <submittedName>
        <fullName evidence="1">Phosphatidylethanolamine-binding protein</fullName>
    </submittedName>
</protein>
<dbReference type="InterPro" id="IPR036610">
    <property type="entry name" value="PEBP-like_sf"/>
</dbReference>
<dbReference type="KEGG" id="cthi:THC_1034"/>
<keyword evidence="2" id="KW-1185">Reference proteome</keyword>
<dbReference type="STRING" id="1653476.THC_1034"/>
<dbReference type="NCBIfam" id="TIGR00481">
    <property type="entry name" value="YbhB/YbcL family Raf kinase inhibitor-like protein"/>
    <property type="match status" value="1"/>
</dbReference>
<evidence type="ECO:0000313" key="1">
    <source>
        <dbReference type="EMBL" id="BAU23417.1"/>
    </source>
</evidence>
<dbReference type="AlphaFoldDB" id="A0A0U5B066"/>
<name>A0A0U5B066_9BACT</name>
<sequence length="155" mass="17094">MQISSPAFSDKGKIPVKYVMPGAGGKNISPPLKWESIPEGTLSLVLVCVDIHPVARNWIHWVIINIPPTVKEFKEGASMKEISPPAKELINSFGFKGWGGPQPPPGTGDHPYVFKLFALKVSEIKLTEKPSYKDLLRALKPHVLAEAEYTGYFGR</sequence>
<dbReference type="Pfam" id="PF01161">
    <property type="entry name" value="PBP"/>
    <property type="match status" value="1"/>
</dbReference>
<dbReference type="PANTHER" id="PTHR30289">
    <property type="entry name" value="UNCHARACTERIZED PROTEIN YBCL-RELATED"/>
    <property type="match status" value="1"/>
</dbReference>
<dbReference type="CDD" id="cd00865">
    <property type="entry name" value="PEBP_bact_arch"/>
    <property type="match status" value="1"/>
</dbReference>
<dbReference type="OrthoDB" id="9797506at2"/>
<dbReference type="RefSeq" id="WP_068516662.1">
    <property type="nucleotide sequence ID" value="NZ_AP014945.1"/>
</dbReference>
<accession>A0A0U5B066</accession>
<dbReference type="SUPFAM" id="SSF49777">
    <property type="entry name" value="PEBP-like"/>
    <property type="match status" value="1"/>
</dbReference>
<dbReference type="InterPro" id="IPR005247">
    <property type="entry name" value="YbhB_YbcL/LppC-like"/>
</dbReference>
<dbReference type="Gene3D" id="3.90.280.10">
    <property type="entry name" value="PEBP-like"/>
    <property type="match status" value="1"/>
</dbReference>
<evidence type="ECO:0000313" key="2">
    <source>
        <dbReference type="Proteomes" id="UP000068196"/>
    </source>
</evidence>